<accession>A0AAN6V5F2</accession>
<dbReference type="RefSeq" id="XP_062638491.1">
    <property type="nucleotide sequence ID" value="XM_062776750.1"/>
</dbReference>
<dbReference type="EMBL" id="MU853571">
    <property type="protein sequence ID" value="KAK4145120.1"/>
    <property type="molecule type" value="Genomic_DNA"/>
</dbReference>
<dbReference type="AlphaFoldDB" id="A0AAN6V5F2"/>
<proteinExistence type="predicted"/>
<organism evidence="1 2">
    <name type="scientific">Dichotomopilus funicola</name>
    <dbReference type="NCBI Taxonomy" id="1934379"/>
    <lineage>
        <taxon>Eukaryota</taxon>
        <taxon>Fungi</taxon>
        <taxon>Dikarya</taxon>
        <taxon>Ascomycota</taxon>
        <taxon>Pezizomycotina</taxon>
        <taxon>Sordariomycetes</taxon>
        <taxon>Sordariomycetidae</taxon>
        <taxon>Sordariales</taxon>
        <taxon>Chaetomiaceae</taxon>
        <taxon>Dichotomopilus</taxon>
    </lineage>
</organism>
<comment type="caution">
    <text evidence="1">The sequence shown here is derived from an EMBL/GenBank/DDBJ whole genome shotgun (WGS) entry which is preliminary data.</text>
</comment>
<name>A0AAN6V5F2_9PEZI</name>
<dbReference type="Proteomes" id="UP001302676">
    <property type="component" value="Unassembled WGS sequence"/>
</dbReference>
<evidence type="ECO:0000313" key="2">
    <source>
        <dbReference type="Proteomes" id="UP001302676"/>
    </source>
</evidence>
<dbReference type="GeneID" id="87813363"/>
<keyword evidence="2" id="KW-1185">Reference proteome</keyword>
<evidence type="ECO:0000313" key="1">
    <source>
        <dbReference type="EMBL" id="KAK4145120.1"/>
    </source>
</evidence>
<reference evidence="1" key="2">
    <citation type="submission" date="2023-05" db="EMBL/GenBank/DDBJ databases">
        <authorList>
            <consortium name="Lawrence Berkeley National Laboratory"/>
            <person name="Steindorff A."/>
            <person name="Hensen N."/>
            <person name="Bonometti L."/>
            <person name="Westerberg I."/>
            <person name="Brannstrom I.O."/>
            <person name="Guillou S."/>
            <person name="Cros-Aarteil S."/>
            <person name="Calhoun S."/>
            <person name="Haridas S."/>
            <person name="Kuo A."/>
            <person name="Mondo S."/>
            <person name="Pangilinan J."/>
            <person name="Riley R."/>
            <person name="Labutti K."/>
            <person name="Andreopoulos B."/>
            <person name="Lipzen A."/>
            <person name="Chen C."/>
            <person name="Yanf M."/>
            <person name="Daum C."/>
            <person name="Ng V."/>
            <person name="Clum A."/>
            <person name="Ohm R."/>
            <person name="Martin F."/>
            <person name="Silar P."/>
            <person name="Natvig D."/>
            <person name="Lalanne C."/>
            <person name="Gautier V."/>
            <person name="Ament-Velasquez S.L."/>
            <person name="Kruys A."/>
            <person name="Hutchinson M.I."/>
            <person name="Powell A.J."/>
            <person name="Barry K."/>
            <person name="Miller A.N."/>
            <person name="Grigoriev I.V."/>
            <person name="Debuchy R."/>
            <person name="Gladieux P."/>
            <person name="Thoren M.H."/>
            <person name="Johannesson H."/>
        </authorList>
    </citation>
    <scope>NUCLEOTIDE SEQUENCE</scope>
    <source>
        <strain evidence="1">CBS 141.50</strain>
    </source>
</reference>
<gene>
    <name evidence="1" type="ORF">C8A04DRAFT_10884</name>
</gene>
<sequence>MKSPIDFVAEILGDMEYRWIPYSSLWWRLWTPRIPRGDRYHEGAFVGYVLDDDDAVTYDEDGVPDLSGLSRIDIRRLLAITPIRRVYKKLPWIDVVPITRPVEQMSEEEVRDRKRFVMDSTLDAYEAGKALYPRRVLEDIERHLRARLRARLRTRLLAYCKAPQTVFISYPGFDDVTTHVAAWAPGAEMSKIVYFNDSASASPTLRLGTIVYRPGRTQVEFRSLQELIMPDPANTDEQFVPDSWMPSIGFQPIVVRKWPYGVLGMREEMEGVPQLTVEGMREAVERAKATIESGLAWRTLRESVVGQSESETAGTPNRVLQGVDKIVFFYAEGLSDDTVEYSQRGLFLLSFALCLRDLITSLQNTNNTSHTESTPQIPIYLPSHDLYRRWNSAELSFLRSNNITLVPSNARLFLTIDATTAVLSYRHWSPVKQVIADLARPAVFICRPVDTYNPDSLDDRERDFDCGPLPVVRSRVVDDGWSMKAMDPDSPRVRKMLVDGGGYERFEMPGLPGVEVMEPGEGEEAGVGREEREKVCLYLRREGTSTEVPYW</sequence>
<protein>
    <submittedName>
        <fullName evidence="1">Uncharacterized protein</fullName>
    </submittedName>
</protein>
<reference evidence="1" key="1">
    <citation type="journal article" date="2023" name="Mol. Phylogenet. Evol.">
        <title>Genome-scale phylogeny and comparative genomics of the fungal order Sordariales.</title>
        <authorList>
            <person name="Hensen N."/>
            <person name="Bonometti L."/>
            <person name="Westerberg I."/>
            <person name="Brannstrom I.O."/>
            <person name="Guillou S."/>
            <person name="Cros-Aarteil S."/>
            <person name="Calhoun S."/>
            <person name="Haridas S."/>
            <person name="Kuo A."/>
            <person name="Mondo S."/>
            <person name="Pangilinan J."/>
            <person name="Riley R."/>
            <person name="LaButti K."/>
            <person name="Andreopoulos B."/>
            <person name="Lipzen A."/>
            <person name="Chen C."/>
            <person name="Yan M."/>
            <person name="Daum C."/>
            <person name="Ng V."/>
            <person name="Clum A."/>
            <person name="Steindorff A."/>
            <person name="Ohm R.A."/>
            <person name="Martin F."/>
            <person name="Silar P."/>
            <person name="Natvig D.O."/>
            <person name="Lalanne C."/>
            <person name="Gautier V."/>
            <person name="Ament-Velasquez S.L."/>
            <person name="Kruys A."/>
            <person name="Hutchinson M.I."/>
            <person name="Powell A.J."/>
            <person name="Barry K."/>
            <person name="Miller A.N."/>
            <person name="Grigoriev I.V."/>
            <person name="Debuchy R."/>
            <person name="Gladieux P."/>
            <person name="Hiltunen Thoren M."/>
            <person name="Johannesson H."/>
        </authorList>
    </citation>
    <scope>NUCLEOTIDE SEQUENCE</scope>
    <source>
        <strain evidence="1">CBS 141.50</strain>
    </source>
</reference>